<comment type="caution">
    <text evidence="1">The sequence shown here is derived from an EMBL/GenBank/DDBJ whole genome shotgun (WGS) entry which is preliminary data.</text>
</comment>
<dbReference type="Proteomes" id="UP001054837">
    <property type="component" value="Unassembled WGS sequence"/>
</dbReference>
<name>A0AAV4S0P8_9ARAC</name>
<gene>
    <name evidence="1" type="ORF">CDAR_497191</name>
</gene>
<keyword evidence="2" id="KW-1185">Reference proteome</keyword>
<accession>A0AAV4S0P8</accession>
<protein>
    <submittedName>
        <fullName evidence="1">Uncharacterized protein</fullName>
    </submittedName>
</protein>
<evidence type="ECO:0000313" key="2">
    <source>
        <dbReference type="Proteomes" id="UP001054837"/>
    </source>
</evidence>
<dbReference type="AlphaFoldDB" id="A0AAV4S0P8"/>
<proteinExistence type="predicted"/>
<reference evidence="1 2" key="1">
    <citation type="submission" date="2021-06" db="EMBL/GenBank/DDBJ databases">
        <title>Caerostris darwini draft genome.</title>
        <authorList>
            <person name="Kono N."/>
            <person name="Arakawa K."/>
        </authorList>
    </citation>
    <scope>NUCLEOTIDE SEQUENCE [LARGE SCALE GENOMIC DNA]</scope>
</reference>
<dbReference type="EMBL" id="BPLQ01007064">
    <property type="protein sequence ID" value="GIY27540.1"/>
    <property type="molecule type" value="Genomic_DNA"/>
</dbReference>
<evidence type="ECO:0000313" key="1">
    <source>
        <dbReference type="EMBL" id="GIY27540.1"/>
    </source>
</evidence>
<sequence length="213" mass="23959">MDRALSQSCSDMKRITTTFHPTSAHANETLAFRVSGFAENQPPRRAGASIYARAGASIEILLSPCNNGAPAFEKRPQHRNTKRRGRYVTRISLLPFVHPPRGFMCSQPPFAGQSPLFADKFESQSDSRPGLYPDSVSTDVATGGGRFQWMTGISLAASRRRYISKRKTHKIGFILLNTYYWVIGYRKTACLLLLIRFHKKILSICVPHNWKGK</sequence>
<organism evidence="1 2">
    <name type="scientific">Caerostris darwini</name>
    <dbReference type="NCBI Taxonomy" id="1538125"/>
    <lineage>
        <taxon>Eukaryota</taxon>
        <taxon>Metazoa</taxon>
        <taxon>Ecdysozoa</taxon>
        <taxon>Arthropoda</taxon>
        <taxon>Chelicerata</taxon>
        <taxon>Arachnida</taxon>
        <taxon>Araneae</taxon>
        <taxon>Araneomorphae</taxon>
        <taxon>Entelegynae</taxon>
        <taxon>Araneoidea</taxon>
        <taxon>Araneidae</taxon>
        <taxon>Caerostris</taxon>
    </lineage>
</organism>